<dbReference type="Proteomes" id="UP001454036">
    <property type="component" value="Unassembled WGS sequence"/>
</dbReference>
<reference evidence="1 2" key="1">
    <citation type="submission" date="2024-01" db="EMBL/GenBank/DDBJ databases">
        <title>The complete chloroplast genome sequence of Lithospermum erythrorhizon: insights into the phylogenetic relationship among Boraginaceae species and the maternal lineages of purple gromwells.</title>
        <authorList>
            <person name="Okada T."/>
            <person name="Watanabe K."/>
        </authorList>
    </citation>
    <scope>NUCLEOTIDE SEQUENCE [LARGE SCALE GENOMIC DNA]</scope>
</reference>
<name>A0AAV3PNF5_LITER</name>
<comment type="caution">
    <text evidence="1">The sequence shown here is derived from an EMBL/GenBank/DDBJ whole genome shotgun (WGS) entry which is preliminary data.</text>
</comment>
<keyword evidence="2" id="KW-1185">Reference proteome</keyword>
<dbReference type="InterPro" id="IPR025322">
    <property type="entry name" value="PADRE_dom"/>
</dbReference>
<sequence>MGNAISPSCLQPQVAYIKLYCYDETTRILHGKRLVAEVMFEFPDSMVCHADSFFIGCPLPSLTFDEQLINGERYFILPIDSFPPDCPLSASSLVA</sequence>
<dbReference type="PANTHER" id="PTHR33052">
    <property type="entry name" value="DUF4228 DOMAIN PROTEIN-RELATED"/>
    <property type="match status" value="1"/>
</dbReference>
<organism evidence="1 2">
    <name type="scientific">Lithospermum erythrorhizon</name>
    <name type="common">Purple gromwell</name>
    <name type="synonym">Lithospermum officinale var. erythrorhizon</name>
    <dbReference type="NCBI Taxonomy" id="34254"/>
    <lineage>
        <taxon>Eukaryota</taxon>
        <taxon>Viridiplantae</taxon>
        <taxon>Streptophyta</taxon>
        <taxon>Embryophyta</taxon>
        <taxon>Tracheophyta</taxon>
        <taxon>Spermatophyta</taxon>
        <taxon>Magnoliopsida</taxon>
        <taxon>eudicotyledons</taxon>
        <taxon>Gunneridae</taxon>
        <taxon>Pentapetalae</taxon>
        <taxon>asterids</taxon>
        <taxon>lamiids</taxon>
        <taxon>Boraginales</taxon>
        <taxon>Boraginaceae</taxon>
        <taxon>Boraginoideae</taxon>
        <taxon>Lithospermeae</taxon>
        <taxon>Lithospermum</taxon>
    </lineage>
</organism>
<dbReference type="EMBL" id="BAABME010001844">
    <property type="protein sequence ID" value="GAA0151743.1"/>
    <property type="molecule type" value="Genomic_DNA"/>
</dbReference>
<gene>
    <name evidence="1" type="ORF">LIER_10398</name>
</gene>
<proteinExistence type="predicted"/>
<dbReference type="AlphaFoldDB" id="A0AAV3PNF5"/>
<protein>
    <submittedName>
        <fullName evidence="1">Uncharacterized protein</fullName>
    </submittedName>
</protein>
<evidence type="ECO:0000313" key="1">
    <source>
        <dbReference type="EMBL" id="GAA0151743.1"/>
    </source>
</evidence>
<dbReference type="Pfam" id="PF14009">
    <property type="entry name" value="PADRE"/>
    <property type="match status" value="1"/>
</dbReference>
<accession>A0AAV3PNF5</accession>
<evidence type="ECO:0000313" key="2">
    <source>
        <dbReference type="Proteomes" id="UP001454036"/>
    </source>
</evidence>